<reference evidence="1" key="1">
    <citation type="submission" date="2022-01" db="EMBL/GenBank/DDBJ databases">
        <authorList>
            <person name="King R."/>
        </authorList>
    </citation>
    <scope>NUCLEOTIDE SEQUENCE</scope>
</reference>
<keyword evidence="2" id="KW-1185">Reference proteome</keyword>
<dbReference type="EMBL" id="OU900098">
    <property type="protein sequence ID" value="CAG9861874.1"/>
    <property type="molecule type" value="Genomic_DNA"/>
</dbReference>
<organism evidence="1 2">
    <name type="scientific">Phyllotreta striolata</name>
    <name type="common">Striped flea beetle</name>
    <name type="synonym">Crioceris striolata</name>
    <dbReference type="NCBI Taxonomy" id="444603"/>
    <lineage>
        <taxon>Eukaryota</taxon>
        <taxon>Metazoa</taxon>
        <taxon>Ecdysozoa</taxon>
        <taxon>Arthropoda</taxon>
        <taxon>Hexapoda</taxon>
        <taxon>Insecta</taxon>
        <taxon>Pterygota</taxon>
        <taxon>Neoptera</taxon>
        <taxon>Endopterygota</taxon>
        <taxon>Coleoptera</taxon>
        <taxon>Polyphaga</taxon>
        <taxon>Cucujiformia</taxon>
        <taxon>Chrysomeloidea</taxon>
        <taxon>Chrysomelidae</taxon>
        <taxon>Galerucinae</taxon>
        <taxon>Alticini</taxon>
        <taxon>Phyllotreta</taxon>
    </lineage>
</organism>
<sequence>MASVPFCPPPCSPCYAGPNFMPPAAPCWTGACQATWMPTCFPINACCFTCPPPPPPKPKCGPNGPRSLR</sequence>
<dbReference type="Proteomes" id="UP001153712">
    <property type="component" value="Chromosome 5"/>
</dbReference>
<protein>
    <submittedName>
        <fullName evidence="1">Uncharacterized protein</fullName>
    </submittedName>
</protein>
<dbReference type="AlphaFoldDB" id="A0A9N9TV51"/>
<evidence type="ECO:0000313" key="1">
    <source>
        <dbReference type="EMBL" id="CAG9861874.1"/>
    </source>
</evidence>
<name>A0A9N9TV51_PHYSR</name>
<accession>A0A9N9TV51</accession>
<evidence type="ECO:0000313" key="2">
    <source>
        <dbReference type="Proteomes" id="UP001153712"/>
    </source>
</evidence>
<proteinExistence type="predicted"/>
<gene>
    <name evidence="1" type="ORF">PHYEVI_LOCUS8200</name>
</gene>